<feature type="region of interest" description="Disordered" evidence="1">
    <location>
        <begin position="391"/>
        <end position="417"/>
    </location>
</feature>
<protein>
    <recommendedName>
        <fullName evidence="2">Rotatin N-terminal domain-containing protein</fullName>
    </recommendedName>
</protein>
<dbReference type="InterPro" id="IPR016024">
    <property type="entry name" value="ARM-type_fold"/>
</dbReference>
<name>A0A383VBL1_TETOB</name>
<feature type="domain" description="Rotatin N-terminal" evidence="2">
    <location>
        <begin position="14"/>
        <end position="95"/>
    </location>
</feature>
<feature type="compositionally biased region" description="Low complexity" evidence="1">
    <location>
        <begin position="2953"/>
        <end position="2965"/>
    </location>
</feature>
<feature type="compositionally biased region" description="Low complexity" evidence="1">
    <location>
        <begin position="2354"/>
        <end position="2379"/>
    </location>
</feature>
<dbReference type="GO" id="GO:0044782">
    <property type="term" value="P:cilium organization"/>
    <property type="evidence" value="ECO:0007669"/>
    <property type="project" value="InterPro"/>
</dbReference>
<dbReference type="Proteomes" id="UP000256970">
    <property type="component" value="Unassembled WGS sequence"/>
</dbReference>
<evidence type="ECO:0000256" key="1">
    <source>
        <dbReference type="SAM" id="MobiDB-lite"/>
    </source>
</evidence>
<dbReference type="EMBL" id="FNXT01000218">
    <property type="protein sequence ID" value="SZX62333.1"/>
    <property type="molecule type" value="Genomic_DNA"/>
</dbReference>
<feature type="region of interest" description="Disordered" evidence="1">
    <location>
        <begin position="310"/>
        <end position="329"/>
    </location>
</feature>
<reference evidence="3 4" key="1">
    <citation type="submission" date="2016-10" db="EMBL/GenBank/DDBJ databases">
        <authorList>
            <person name="Cai Z."/>
        </authorList>
    </citation>
    <scope>NUCLEOTIDE SEQUENCE [LARGE SCALE GENOMIC DNA]</scope>
</reference>
<evidence type="ECO:0000259" key="2">
    <source>
        <dbReference type="Pfam" id="PF14726"/>
    </source>
</evidence>
<feature type="region of interest" description="Disordered" evidence="1">
    <location>
        <begin position="2354"/>
        <end position="2390"/>
    </location>
</feature>
<dbReference type="InterPro" id="IPR030791">
    <property type="entry name" value="Rotatin"/>
</dbReference>
<keyword evidence="4" id="KW-1185">Reference proteome</keyword>
<evidence type="ECO:0000313" key="3">
    <source>
        <dbReference type="EMBL" id="SZX62333.1"/>
    </source>
</evidence>
<feature type="compositionally biased region" description="Polar residues" evidence="1">
    <location>
        <begin position="349"/>
        <end position="358"/>
    </location>
</feature>
<feature type="region of interest" description="Disordered" evidence="1">
    <location>
        <begin position="2421"/>
        <end position="2440"/>
    </location>
</feature>
<organism evidence="3 4">
    <name type="scientific">Tetradesmus obliquus</name>
    <name type="common">Green alga</name>
    <name type="synonym">Acutodesmus obliquus</name>
    <dbReference type="NCBI Taxonomy" id="3088"/>
    <lineage>
        <taxon>Eukaryota</taxon>
        <taxon>Viridiplantae</taxon>
        <taxon>Chlorophyta</taxon>
        <taxon>core chlorophytes</taxon>
        <taxon>Chlorophyceae</taxon>
        <taxon>CS clade</taxon>
        <taxon>Sphaeropleales</taxon>
        <taxon>Scenedesmaceae</taxon>
        <taxon>Tetradesmus</taxon>
    </lineage>
</organism>
<feature type="region of interest" description="Disordered" evidence="1">
    <location>
        <begin position="145"/>
        <end position="214"/>
    </location>
</feature>
<dbReference type="SUPFAM" id="SSF48371">
    <property type="entry name" value="ARM repeat"/>
    <property type="match status" value="1"/>
</dbReference>
<dbReference type="GO" id="GO:0036064">
    <property type="term" value="C:ciliary basal body"/>
    <property type="evidence" value="ECO:0007669"/>
    <property type="project" value="InterPro"/>
</dbReference>
<dbReference type="PANTHER" id="PTHR31691">
    <property type="entry name" value="ROTATIN"/>
    <property type="match status" value="1"/>
</dbReference>
<feature type="compositionally biased region" description="Low complexity" evidence="1">
    <location>
        <begin position="2554"/>
        <end position="2578"/>
    </location>
</feature>
<dbReference type="Pfam" id="PF14726">
    <property type="entry name" value="RTTN_N"/>
    <property type="match status" value="1"/>
</dbReference>
<sequence length="3148" mass="318869">MDYVAEKLGHHSADVRGRALESLEFKWKYGLVSAADLLQERRVLKGLLGLLNIGDGAQTTAVVLLLLRKMAAADAKLARALLELGALQQLHAFTGRTSSSTSSAAGGTAAASTGAPHVFITPRVWPDELLPSVEALVAALLTPGAPSSSTSSSSAAASQGAAALTDAPGERGRLPAPHHGSPARGQQQPGGALQSSAEASGGSPASKSAAAATAAATDARSGRLQQLISAAGTSRLRTSSSSWASTAAALQGQDPAAVHTHLVHGAAGAGSSRPASSVGSPAAAGNSPGAGSGYRVQAAAAAWSHAGAAHSPASHQGLSRAAAGSRPGTSSSAAAAAAAAAAGVAASGTWPQGNSPTARSAAAGAAGGSGSDVVAEFDERLLRARARADWRQQESRARTAAGADAAPVSAWAPPPSSSRHPGHVLLPVVALSASDDQALFELNVRLQYSDDERLLLPALLELGGAVALDMPAEALLQRQSILDNCLALLSSSRSSRAVQQAAAAVLLQLVTGLKASLALASHPELAHSEYGDGLASSTAAAAAGVAGAQAGQAGAPAAAAAAGGSSDSSRSFLAAARLAPGGAAAAAALAAARAPVLDPSCPNCYPQLLMPDEGMFSSTAAAADAQWRLAGAALLQQQQCVDVTSAVNSTCLQVCELLAQPGRHYELLPILEVALPLLTAPFAALAAAGIEVGSNSSEQHQQQPWDASAAAGLLVQSSQLQEQEAYQLHDELRAVWRGMLGALSRALASTAAIAAGDRAAALAAALSGQPVAAAAAANCSMVAGDAAAVLLAAAGAASDAAPAAAVMLARGAAAAPGLCCWDVGSLNLLLLALRLINAAPPAWCSSSVVPPSIADAAAAAATDQAIALLLPELRPAAQPLLQRLQPASLQALQTVQAVHVAAAAAEEAAGPLLLQLQAEPAKVAARWMGRVLEAVPSLGFNPRSAARLLQAVMHGLTVVASVRGGQHQQQAGQLLVKLLSQQQQQQQVVLQLLASAAAAVQQPVVQLLMLPQVTEYLVVQGLAEQHTRPQSCSIMLSLLQGVGLSAAAAWLVPWRCWISCCAGDESAPALAEALEGLTQQQLQQQQQFGGDEFGGPGFWQSPALCVLQDLFSVRADVRRAAGQQLLRLLLGGEEQPEEELDEFEAFADDPFKGLLDSASAALAALGRQQQQHHHLPLDPLTDASAALAANFTQRDVRNLLAVLQNQGLALELRRSAAEELLALSPEPQLLGVMVEPQHLEAVWGLCVPSWPEDDAGGAQHHPGRAATPNRVGAGAPSGELFDMQLAVSALQLLAGLLARSPQALAWMFGDTHRLLVPLLPLVVHTLHSVRRAVSRVLALTVFGNAAQQWSGFAAAAAAAAADAAAAAGLDTSAWSCQQQQQNGQQQQAVLLPGGVGGVLLPEPFLRQYKFPFKVLPVSVAASMERDSHHPCTLDEPSSEATGHQQQRWVKQLVEQQQLLQLAGNSPAAARAMLADCLPPAATHISQAVLSATANQVFNVDAAAVAQRLLAAVQAAASHAECEQALHQLEQLASSQQGLQAIAATGNTHGKDSQHPAAGQDCSVAACGSTGCGWLSAFDRLLGAAPINSEDQRLWLRLLQLLERMLAAAPLAEGQYTHLQLLLQQSVSAWLQQPAASKEVPRPPLALAMGTNSWELLKQQPSSAAAAAAVADVFGLSTANSKDAAAVATAVTGSESSSERLLALQVSRQALRVLLQLVKAVKHSCCHVSNGSTAGQTSGASLATLQPAELLQLLCNSLLARGDEADYCCRVAAGVLLYEVTGALQDSAQVARLQHARDSRSSSDLTSRMGKGRGLKPAADAALAAAGPGSCGVGLSEEASAVVDAIEPLITKVLMPVAGRSVPGFRGKALVKTALQALLEVVRGPVAAQEDWSQVWAAIGGTFWLSRLCRDRESCIRCLALRLLGQLLAPGAAATQSLIAHSWPDCGHRLVRVALDTCEAHGVRAAAMRALAASMVIPVSILQQQQQQQGAAGDATGDASQPPKQLPCLGLGPLLKLDQLWSELVPGCLLNWQQRPAKVAAAAAALAATAMAAAPDSIGRALLLQQGVAAAVLQLAAVPLHDGSSRAPTPADEQQQLYVQQLQLLGLVEDAQSSSSSSSSSLLPPPALHSCRSVANAAAGQHIVATLALQQQAACAASAAAAARMLALAAAPASAGGGLLLLPAAVQSLLREVPVVLLQLICRVGNVLVVPQGDAGAANSSSRGQVPGAATAAVLQLLQQQLALVHVAAAAVLASPLASLAAGQREQQLLQLLAAVDQQPGAADGSSAPSVSSTNTSTSSSRGQLLVAIAACMSHPASSRGLQLLLVQLLGLLLSSADVAAAALGLPAAAQQSPGSAAEAEADGSQSSAGSSDSSSSMSAQEHRAAPATTAEPKCASGVPVCAALCRELAVHLPGSILSPAAAPGAPDAADAAPAGSTTPTVASPEGLAAVFALQNLLTYSRSAKEAALEIGLHKLLMEAAKALAAAVAAAAPAAGSAQGPGAAAGQRRVRARWFSSTPAAAPKAAPAAGVAFGRKGAATGAAAAAAAAGGVRRAAGPKAPGAAVKSRQQQQQAAQLRLRGNKSSSSDLADTAADAAAEGDDGPAEPQEQAADAAEDAVLDMSAAGADAAGDNAPAEDACAEADTAVDAAHPGAAVVSSGSSRQQQQAALRTVNLRKLLLNVLLLRHLAYRCHDTQAALVASGLVELLQQLWPLALQQTPLLLELLQLLDNMLPGCYQARLAVAAAPSSTGSTLLQQLLLLLLPSSGLTADQNAPSSSAAAAQAAAGVPDVVRGAGVTLLHYASSDDGAAQLVRPGGTFLQDVQRALRSCLLSCKREHEPQQQKQAQQQRLAGTLQLLAVVAGRPHGQRALLRPTVAPALIDLVAEVITLPQQPAAVSAALLLLRNLAFDAELRGPVLANQQLLPLLLAAAECVTPRGQQQQQQLNAGGLGRPGSSSGQGNAQQQGWAPLYGKPVTSAAASSSSRPGSPGPAGTAGSGSLLLFGSGLVPSAAGNACCAAYAVSALWALMYQGEKVKAAVRKLPAAAARLAAVRDCAQQLLEEAEEQQIADKAAAGVGSSRGDIAAVSDRDGWEDQQRAAAAAGKGVAGRLHGKAVVAAAGSLAGARDAAWWLEQLAESCSSVLDIMESA</sequence>
<accession>A0A383VBL1</accession>
<feature type="region of interest" description="Disordered" evidence="1">
    <location>
        <begin position="2554"/>
        <end position="2614"/>
    </location>
</feature>
<dbReference type="PANTHER" id="PTHR31691:SF1">
    <property type="entry name" value="ROTATIN"/>
    <property type="match status" value="1"/>
</dbReference>
<feature type="region of interest" description="Disordered" evidence="1">
    <location>
        <begin position="347"/>
        <end position="370"/>
    </location>
</feature>
<feature type="region of interest" description="Disordered" evidence="1">
    <location>
        <begin position="2941"/>
        <end position="2965"/>
    </location>
</feature>
<feature type="compositionally biased region" description="Low complexity" evidence="1">
    <location>
        <begin position="2421"/>
        <end position="2439"/>
    </location>
</feature>
<feature type="compositionally biased region" description="Low complexity" evidence="1">
    <location>
        <begin position="145"/>
        <end position="163"/>
    </location>
</feature>
<feature type="compositionally biased region" description="Low complexity" evidence="1">
    <location>
        <begin position="195"/>
        <end position="214"/>
    </location>
</feature>
<dbReference type="STRING" id="3088.A0A383VBL1"/>
<feature type="compositionally biased region" description="Low complexity" evidence="1">
    <location>
        <begin position="266"/>
        <end position="289"/>
    </location>
</feature>
<gene>
    <name evidence="3" type="ORF">BQ4739_LOCUS2929</name>
</gene>
<feature type="compositionally biased region" description="Low complexity" evidence="1">
    <location>
        <begin position="398"/>
        <end position="411"/>
    </location>
</feature>
<feature type="region of interest" description="Disordered" evidence="1">
    <location>
        <begin position="266"/>
        <end position="291"/>
    </location>
</feature>
<dbReference type="InterPro" id="IPR029249">
    <property type="entry name" value="Rotatin_N"/>
</dbReference>
<proteinExistence type="predicted"/>
<evidence type="ECO:0000313" key="4">
    <source>
        <dbReference type="Proteomes" id="UP000256970"/>
    </source>
</evidence>